<dbReference type="PANTHER" id="PTHR23501:SF92">
    <property type="entry name" value="GLUTATHIONE EXCHANGER 1-RELATED"/>
    <property type="match status" value="1"/>
</dbReference>
<evidence type="ECO:0000256" key="1">
    <source>
        <dbReference type="ARBA" id="ARBA00004127"/>
    </source>
</evidence>
<organism evidence="10 11">
    <name type="scientific">Aspergillus taichungensis</name>
    <dbReference type="NCBI Taxonomy" id="482145"/>
    <lineage>
        <taxon>Eukaryota</taxon>
        <taxon>Fungi</taxon>
        <taxon>Dikarya</taxon>
        <taxon>Ascomycota</taxon>
        <taxon>Pezizomycotina</taxon>
        <taxon>Eurotiomycetes</taxon>
        <taxon>Eurotiomycetidae</taxon>
        <taxon>Eurotiales</taxon>
        <taxon>Aspergillaceae</taxon>
        <taxon>Aspergillus</taxon>
        <taxon>Aspergillus subgen. Circumdati</taxon>
    </lineage>
</organism>
<comment type="subcellular location">
    <subcellularLocation>
        <location evidence="1">Endomembrane system</location>
        <topology evidence="1">Multi-pass membrane protein</topology>
    </subcellularLocation>
</comment>
<dbReference type="GO" id="GO:0005768">
    <property type="term" value="C:endosome"/>
    <property type="evidence" value="ECO:0007669"/>
    <property type="project" value="TreeGrafter"/>
</dbReference>
<evidence type="ECO:0000256" key="9">
    <source>
        <dbReference type="SAM" id="Phobius"/>
    </source>
</evidence>
<keyword evidence="3" id="KW-0813">Transport</keyword>
<keyword evidence="4 9" id="KW-0812">Transmembrane</keyword>
<evidence type="ECO:0000256" key="5">
    <source>
        <dbReference type="ARBA" id="ARBA00022989"/>
    </source>
</evidence>
<evidence type="ECO:0000256" key="3">
    <source>
        <dbReference type="ARBA" id="ARBA00022448"/>
    </source>
</evidence>
<feature type="transmembrane region" description="Helical" evidence="9">
    <location>
        <begin position="138"/>
        <end position="160"/>
    </location>
</feature>
<dbReference type="InterPro" id="IPR010573">
    <property type="entry name" value="MFS_Str1/Tri12-like"/>
</dbReference>
<evidence type="ECO:0000313" key="11">
    <source>
        <dbReference type="Proteomes" id="UP000235023"/>
    </source>
</evidence>
<gene>
    <name evidence="10" type="ORF">BDW42DRAFT_173707</name>
</gene>
<evidence type="ECO:0000313" key="10">
    <source>
        <dbReference type="EMBL" id="PLN79065.1"/>
    </source>
</evidence>
<evidence type="ECO:0000256" key="7">
    <source>
        <dbReference type="ARBA" id="ARBA00023136"/>
    </source>
</evidence>
<dbReference type="EMBL" id="KZ559566">
    <property type="protein sequence ID" value="PLN79065.1"/>
    <property type="molecule type" value="Genomic_DNA"/>
</dbReference>
<keyword evidence="6" id="KW-0406">Ion transport</keyword>
<evidence type="ECO:0000256" key="4">
    <source>
        <dbReference type="ARBA" id="ARBA00022692"/>
    </source>
</evidence>
<dbReference type="OrthoDB" id="4088837at2759"/>
<dbReference type="GO" id="GO:0005774">
    <property type="term" value="C:vacuolar membrane"/>
    <property type="evidence" value="ECO:0007669"/>
    <property type="project" value="TreeGrafter"/>
</dbReference>
<feature type="region of interest" description="Disordered" evidence="8">
    <location>
        <begin position="1"/>
        <end position="30"/>
    </location>
</feature>
<keyword evidence="7 9" id="KW-0472">Membrane</keyword>
<name>A0A2J5HPA2_9EURO</name>
<feature type="transmembrane region" description="Helical" evidence="9">
    <location>
        <begin position="424"/>
        <end position="442"/>
    </location>
</feature>
<feature type="transmembrane region" description="Helical" evidence="9">
    <location>
        <begin position="328"/>
        <end position="349"/>
    </location>
</feature>
<keyword evidence="5 9" id="KW-1133">Transmembrane helix</keyword>
<dbReference type="GO" id="GO:0005886">
    <property type="term" value="C:plasma membrane"/>
    <property type="evidence" value="ECO:0007669"/>
    <property type="project" value="TreeGrafter"/>
</dbReference>
<feature type="transmembrane region" description="Helical" evidence="9">
    <location>
        <begin position="172"/>
        <end position="198"/>
    </location>
</feature>
<feature type="transmembrane region" description="Helical" evidence="9">
    <location>
        <begin position="204"/>
        <end position="223"/>
    </location>
</feature>
<feature type="compositionally biased region" description="Basic and acidic residues" evidence="8">
    <location>
        <begin position="1"/>
        <end position="14"/>
    </location>
</feature>
<dbReference type="Gene3D" id="1.20.1250.20">
    <property type="entry name" value="MFS general substrate transporter like domains"/>
    <property type="match status" value="2"/>
</dbReference>
<feature type="transmembrane region" description="Helical" evidence="9">
    <location>
        <begin position="454"/>
        <end position="481"/>
    </location>
</feature>
<protein>
    <submittedName>
        <fullName evidence="10">MFS general substrate transporter</fullName>
    </submittedName>
</protein>
<dbReference type="PANTHER" id="PTHR23501">
    <property type="entry name" value="MAJOR FACILITATOR SUPERFAMILY"/>
    <property type="match status" value="1"/>
</dbReference>
<sequence>MASDKEPSVSEEARASSIPGFAPPKPVSPGVQRIEAISSTFTRTDRVFFFFFIFILAYVYGLDGTLRYTYQPIATDEFGQHSLLSTINVLRAVIAVAAQPTLAKIADVFGRIEVIILSVVFYTVGTIVEAAAKNTPTFCAGAVLYQIGYTGIMLLVEVLIGDTTSLRTRLIFSFIPATPFIINTWVSGNIAFAVLSATSWRWGIAMWAIIFPVCAIPLFVILYRGHYKVKRECQGGYKSRLGALTSTQGIIELLHYLDVVGIFLLIAWMALILVPFTIAKDGSDQWKTAKILAPLVCGIFCIFLWALWERRCPHPMIPFKLLRDRGVWGALGIAFMLNLSWSIQGEFLFTVLRVSFDEGVTSATRITSLYSFVSVITGCILGFVVLEFRRLKPFIIMGTILFMVAFGLLIRYRGGTEGSNHSGIVGAQVLLGIAGGLFPYPAQASIQAATKHEHMAVVTAVYLALYQFGSAVGNTIAGAIWRQVLNAKLTHQLGDASQAATVFASPLSFIVDHPVGTPMRDGVIIAYRETQRLLCVTGICLTVPLIVFSLCIRNPRMGDEQSDPKAEENDKTPF</sequence>
<dbReference type="SUPFAM" id="SSF103473">
    <property type="entry name" value="MFS general substrate transporter"/>
    <property type="match status" value="1"/>
</dbReference>
<evidence type="ECO:0000256" key="6">
    <source>
        <dbReference type="ARBA" id="ARBA00023065"/>
    </source>
</evidence>
<dbReference type="GO" id="GO:0015343">
    <property type="term" value="F:siderophore-iron transmembrane transporter activity"/>
    <property type="evidence" value="ECO:0007669"/>
    <property type="project" value="TreeGrafter"/>
</dbReference>
<feature type="transmembrane region" description="Helical" evidence="9">
    <location>
        <begin position="531"/>
        <end position="552"/>
    </location>
</feature>
<feature type="transmembrane region" description="Helical" evidence="9">
    <location>
        <begin position="82"/>
        <end position="102"/>
    </location>
</feature>
<proteinExistence type="inferred from homology"/>
<evidence type="ECO:0000256" key="2">
    <source>
        <dbReference type="ARBA" id="ARBA00008335"/>
    </source>
</evidence>
<feature type="transmembrane region" description="Helical" evidence="9">
    <location>
        <begin position="114"/>
        <end position="132"/>
    </location>
</feature>
<feature type="transmembrane region" description="Helical" evidence="9">
    <location>
        <begin position="291"/>
        <end position="308"/>
    </location>
</feature>
<comment type="similarity">
    <text evidence="2">Belongs to the major facilitator superfamily.</text>
</comment>
<reference evidence="11" key="1">
    <citation type="submission" date="2017-12" db="EMBL/GenBank/DDBJ databases">
        <authorList>
            <consortium name="DOE Joint Genome Institute"/>
            <person name="Mondo S.J."/>
            <person name="Kjaerbolling I."/>
            <person name="Vesth T.C."/>
            <person name="Frisvad J.C."/>
            <person name="Nybo J.L."/>
            <person name="Theobald S."/>
            <person name="Kuo A."/>
            <person name="Bowyer P."/>
            <person name="Matsuda Y."/>
            <person name="Lyhne E.K."/>
            <person name="Kogle M.E."/>
            <person name="Clum A."/>
            <person name="Lipzen A."/>
            <person name="Salamov A."/>
            <person name="Ngan C.Y."/>
            <person name="Daum C."/>
            <person name="Chiniquy J."/>
            <person name="Barry K."/>
            <person name="LaButti K."/>
            <person name="Haridas S."/>
            <person name="Simmons B.A."/>
            <person name="Magnuson J.K."/>
            <person name="Mortensen U.H."/>
            <person name="Larsen T.O."/>
            <person name="Grigoriev I.V."/>
            <person name="Baker S.E."/>
            <person name="Andersen M.R."/>
            <person name="Nordberg H.P."/>
            <person name="Cantor M.N."/>
            <person name="Hua S.X."/>
        </authorList>
    </citation>
    <scope>NUCLEOTIDE SEQUENCE [LARGE SCALE GENOMIC DNA]</scope>
    <source>
        <strain evidence="11">IBT 19404</strain>
    </source>
</reference>
<feature type="transmembrane region" description="Helical" evidence="9">
    <location>
        <begin position="393"/>
        <end position="412"/>
    </location>
</feature>
<evidence type="ECO:0000256" key="8">
    <source>
        <dbReference type="SAM" id="MobiDB-lite"/>
    </source>
</evidence>
<dbReference type="AlphaFoldDB" id="A0A2J5HPA2"/>
<feature type="transmembrane region" description="Helical" evidence="9">
    <location>
        <begin position="256"/>
        <end position="279"/>
    </location>
</feature>
<feature type="transmembrane region" description="Helical" evidence="9">
    <location>
        <begin position="369"/>
        <end position="386"/>
    </location>
</feature>
<feature type="transmembrane region" description="Helical" evidence="9">
    <location>
        <begin position="47"/>
        <end position="70"/>
    </location>
</feature>
<keyword evidence="11" id="KW-1185">Reference proteome</keyword>
<dbReference type="InterPro" id="IPR036259">
    <property type="entry name" value="MFS_trans_sf"/>
</dbReference>
<dbReference type="Proteomes" id="UP000235023">
    <property type="component" value="Unassembled WGS sequence"/>
</dbReference>
<dbReference type="FunFam" id="1.20.1250.20:FF:000197">
    <property type="entry name" value="Siderophore iron transporter 1"/>
    <property type="match status" value="1"/>
</dbReference>
<dbReference type="Pfam" id="PF06609">
    <property type="entry name" value="TRI12"/>
    <property type="match status" value="1"/>
</dbReference>
<accession>A0A2J5HPA2</accession>